<gene>
    <name evidence="3" type="ORF">QR680_004826</name>
</gene>
<name>A0AA39LTU6_9BILA</name>
<dbReference type="AlphaFoldDB" id="A0AA39LTU6"/>
<reference evidence="3" key="1">
    <citation type="submission" date="2023-06" db="EMBL/GenBank/DDBJ databases">
        <title>Genomic analysis of the entomopathogenic nematode Steinernema hermaphroditum.</title>
        <authorList>
            <person name="Schwarz E.M."/>
            <person name="Heppert J.K."/>
            <person name="Baniya A."/>
            <person name="Schwartz H.T."/>
            <person name="Tan C.-H."/>
            <person name="Antoshechkin I."/>
            <person name="Sternberg P.W."/>
            <person name="Goodrich-Blair H."/>
            <person name="Dillman A.R."/>
        </authorList>
    </citation>
    <scope>NUCLEOTIDE SEQUENCE</scope>
    <source>
        <strain evidence="3">PS9179</strain>
        <tissue evidence="3">Whole animal</tissue>
    </source>
</reference>
<evidence type="ECO:0000256" key="1">
    <source>
        <dbReference type="SAM" id="SignalP"/>
    </source>
</evidence>
<accession>A0AA39LTU6</accession>
<feature type="signal peptide" evidence="1">
    <location>
        <begin position="1"/>
        <end position="16"/>
    </location>
</feature>
<protein>
    <recommendedName>
        <fullName evidence="2">Ground-like domain-containing protein</fullName>
    </recommendedName>
</protein>
<evidence type="ECO:0000313" key="3">
    <source>
        <dbReference type="EMBL" id="KAK0409906.1"/>
    </source>
</evidence>
<dbReference type="Proteomes" id="UP001175271">
    <property type="component" value="Unassembled WGS sequence"/>
</dbReference>
<dbReference type="InterPro" id="IPR007284">
    <property type="entry name" value="Ground-like_dom"/>
</dbReference>
<evidence type="ECO:0000313" key="4">
    <source>
        <dbReference type="Proteomes" id="UP001175271"/>
    </source>
</evidence>
<proteinExistence type="predicted"/>
<keyword evidence="4" id="KW-1185">Reference proteome</keyword>
<dbReference type="EMBL" id="JAUCMV010000003">
    <property type="protein sequence ID" value="KAK0409906.1"/>
    <property type="molecule type" value="Genomic_DNA"/>
</dbReference>
<dbReference type="Pfam" id="PF04155">
    <property type="entry name" value="Ground-like"/>
    <property type="match status" value="1"/>
</dbReference>
<comment type="caution">
    <text evidence="3">The sequence shown here is derived from an EMBL/GenBank/DDBJ whole genome shotgun (WGS) entry which is preliminary data.</text>
</comment>
<keyword evidence="1" id="KW-0732">Signal</keyword>
<evidence type="ECO:0000259" key="2">
    <source>
        <dbReference type="Pfam" id="PF04155"/>
    </source>
</evidence>
<organism evidence="3 4">
    <name type="scientific">Steinernema hermaphroditum</name>
    <dbReference type="NCBI Taxonomy" id="289476"/>
    <lineage>
        <taxon>Eukaryota</taxon>
        <taxon>Metazoa</taxon>
        <taxon>Ecdysozoa</taxon>
        <taxon>Nematoda</taxon>
        <taxon>Chromadorea</taxon>
        <taxon>Rhabditida</taxon>
        <taxon>Tylenchina</taxon>
        <taxon>Panagrolaimomorpha</taxon>
        <taxon>Strongyloidoidea</taxon>
        <taxon>Steinernematidae</taxon>
        <taxon>Steinernema</taxon>
    </lineage>
</organism>
<feature type="chain" id="PRO_5041263183" description="Ground-like domain-containing protein" evidence="1">
    <location>
        <begin position="17"/>
        <end position="311"/>
    </location>
</feature>
<feature type="domain" description="Ground-like" evidence="2">
    <location>
        <begin position="242"/>
        <end position="310"/>
    </location>
</feature>
<sequence>MLPSALLCLSLPTAFGFFFGGLGGSGCSCPSASCAPAPVCPEPVPCSQVVPQIVACPAPSPPQYTYIQPSYNYVAPPASPVVVPVAPPAAVSSYGGYIPTQEVRPQTVTTEITYAHPQTVTTEGTYAHPYGPAAIEAASFHAPLVDNTVVAPTPDITDAPRTVELDIYDQQNDRNESEDPTPPEKEPKPQLLEVAPVSRDPTRLIPADMMAKRFRILTSVKEKLSRPNSSFENIEEALDPAVCNNRQLQRIMTKAMNGELASSKKMIKKATKLAFGVAFDVLCADEDFSYSVYSRHYCETTRDNVTCFAFL</sequence>